<comment type="caution">
    <text evidence="1">The sequence shown here is derived from an EMBL/GenBank/DDBJ whole genome shotgun (WGS) entry which is preliminary data.</text>
</comment>
<sequence length="44" mass="4698">LRQLGCAAVGMSSKAPVGAPDIGPFLEKRGYKAIAIYYVKKLES</sequence>
<gene>
    <name evidence="1" type="ORF">LCGC14_3050000</name>
</gene>
<accession>A0A0F8WMI9</accession>
<protein>
    <submittedName>
        <fullName evidence="1">Uncharacterized protein</fullName>
    </submittedName>
</protein>
<dbReference type="EMBL" id="LAZR01064255">
    <property type="protein sequence ID" value="KKK57883.1"/>
    <property type="molecule type" value="Genomic_DNA"/>
</dbReference>
<evidence type="ECO:0000313" key="1">
    <source>
        <dbReference type="EMBL" id="KKK57883.1"/>
    </source>
</evidence>
<name>A0A0F8WMI9_9ZZZZ</name>
<dbReference type="AlphaFoldDB" id="A0A0F8WMI9"/>
<proteinExistence type="predicted"/>
<organism evidence="1">
    <name type="scientific">marine sediment metagenome</name>
    <dbReference type="NCBI Taxonomy" id="412755"/>
    <lineage>
        <taxon>unclassified sequences</taxon>
        <taxon>metagenomes</taxon>
        <taxon>ecological metagenomes</taxon>
    </lineage>
</organism>
<reference evidence="1" key="1">
    <citation type="journal article" date="2015" name="Nature">
        <title>Complex archaea that bridge the gap between prokaryotes and eukaryotes.</title>
        <authorList>
            <person name="Spang A."/>
            <person name="Saw J.H."/>
            <person name="Jorgensen S.L."/>
            <person name="Zaremba-Niedzwiedzka K."/>
            <person name="Martijn J."/>
            <person name="Lind A.E."/>
            <person name="van Eijk R."/>
            <person name="Schleper C."/>
            <person name="Guy L."/>
            <person name="Ettema T.J."/>
        </authorList>
    </citation>
    <scope>NUCLEOTIDE SEQUENCE</scope>
</reference>
<feature type="non-terminal residue" evidence="1">
    <location>
        <position position="1"/>
    </location>
</feature>